<proteinExistence type="predicted"/>
<reference evidence="3" key="1">
    <citation type="journal article" date="2017" name="Genome Biol.">
        <title>Comparative genomics reveals high biological diversity and specific adaptations in the industrially and medically important fungal genus Aspergillus.</title>
        <authorList>
            <person name="de Vries R.P."/>
            <person name="Riley R."/>
            <person name="Wiebenga A."/>
            <person name="Aguilar-Osorio G."/>
            <person name="Amillis S."/>
            <person name="Uchima C.A."/>
            <person name="Anderluh G."/>
            <person name="Asadollahi M."/>
            <person name="Askin M."/>
            <person name="Barry K."/>
            <person name="Battaglia E."/>
            <person name="Bayram O."/>
            <person name="Benocci T."/>
            <person name="Braus-Stromeyer S.A."/>
            <person name="Caldana C."/>
            <person name="Canovas D."/>
            <person name="Cerqueira G.C."/>
            <person name="Chen F."/>
            <person name="Chen W."/>
            <person name="Choi C."/>
            <person name="Clum A."/>
            <person name="Dos Santos R.A."/>
            <person name="Damasio A.R."/>
            <person name="Diallinas G."/>
            <person name="Emri T."/>
            <person name="Fekete E."/>
            <person name="Flipphi M."/>
            <person name="Freyberg S."/>
            <person name="Gallo A."/>
            <person name="Gournas C."/>
            <person name="Habgood R."/>
            <person name="Hainaut M."/>
            <person name="Harispe M.L."/>
            <person name="Henrissat B."/>
            <person name="Hilden K.S."/>
            <person name="Hope R."/>
            <person name="Hossain A."/>
            <person name="Karabika E."/>
            <person name="Karaffa L."/>
            <person name="Karanyi Z."/>
            <person name="Krasevec N."/>
            <person name="Kuo A."/>
            <person name="Kusch H."/>
            <person name="LaButti K."/>
            <person name="Lagendijk E.L."/>
            <person name="Lapidus A."/>
            <person name="Levasseur A."/>
            <person name="Lindquist E."/>
            <person name="Lipzen A."/>
            <person name="Logrieco A.F."/>
            <person name="MacCabe A."/>
            <person name="Maekelae M.R."/>
            <person name="Malavazi I."/>
            <person name="Melin P."/>
            <person name="Meyer V."/>
            <person name="Mielnichuk N."/>
            <person name="Miskei M."/>
            <person name="Molnar A.P."/>
            <person name="Mule G."/>
            <person name="Ngan C.Y."/>
            <person name="Orejas M."/>
            <person name="Orosz E."/>
            <person name="Ouedraogo J.P."/>
            <person name="Overkamp K.M."/>
            <person name="Park H.-S."/>
            <person name="Perrone G."/>
            <person name="Piumi F."/>
            <person name="Punt P.J."/>
            <person name="Ram A.F."/>
            <person name="Ramon A."/>
            <person name="Rauscher S."/>
            <person name="Record E."/>
            <person name="Riano-Pachon D.M."/>
            <person name="Robert V."/>
            <person name="Roehrig J."/>
            <person name="Ruller R."/>
            <person name="Salamov A."/>
            <person name="Salih N.S."/>
            <person name="Samson R.A."/>
            <person name="Sandor E."/>
            <person name="Sanguinetti M."/>
            <person name="Schuetze T."/>
            <person name="Sepcic K."/>
            <person name="Shelest E."/>
            <person name="Sherlock G."/>
            <person name="Sophianopoulou V."/>
            <person name="Squina F.M."/>
            <person name="Sun H."/>
            <person name="Susca A."/>
            <person name="Todd R.B."/>
            <person name="Tsang A."/>
            <person name="Unkles S.E."/>
            <person name="van de Wiele N."/>
            <person name="van Rossen-Uffink D."/>
            <person name="Oliveira J.V."/>
            <person name="Vesth T.C."/>
            <person name="Visser J."/>
            <person name="Yu J.-H."/>
            <person name="Zhou M."/>
            <person name="Andersen M.R."/>
            <person name="Archer D.B."/>
            <person name="Baker S.E."/>
            <person name="Benoit I."/>
            <person name="Brakhage A.A."/>
            <person name="Braus G.H."/>
            <person name="Fischer R."/>
            <person name="Frisvad J.C."/>
            <person name="Goldman G.H."/>
            <person name="Houbraken J."/>
            <person name="Oakley B."/>
            <person name="Pocsi I."/>
            <person name="Scazzocchio C."/>
            <person name="Seiboth B."/>
            <person name="vanKuyk P.A."/>
            <person name="Wortman J."/>
            <person name="Dyer P.S."/>
            <person name="Grigoriev I.V."/>
        </authorList>
    </citation>
    <scope>NUCLEOTIDE SEQUENCE [LARGE SCALE GENOMIC DNA]</scope>
    <source>
        <strain evidence="3">ITEM 5010</strain>
    </source>
</reference>
<name>A0A1R3RMB7_ASPC5</name>
<dbReference type="OrthoDB" id="1658288at2759"/>
<feature type="region of interest" description="Disordered" evidence="1">
    <location>
        <begin position="31"/>
        <end position="63"/>
    </location>
</feature>
<dbReference type="Proteomes" id="UP000188318">
    <property type="component" value="Unassembled WGS sequence"/>
</dbReference>
<dbReference type="AlphaFoldDB" id="A0A1R3RMB7"/>
<evidence type="ECO:0000313" key="3">
    <source>
        <dbReference type="Proteomes" id="UP000188318"/>
    </source>
</evidence>
<dbReference type="VEuPathDB" id="FungiDB:ASPCADRAFT_207017"/>
<gene>
    <name evidence="2" type="ORF">ASPCADRAFT_207017</name>
</gene>
<dbReference type="EMBL" id="KV907499">
    <property type="protein sequence ID" value="OOF95625.1"/>
    <property type="molecule type" value="Genomic_DNA"/>
</dbReference>
<evidence type="ECO:0000313" key="2">
    <source>
        <dbReference type="EMBL" id="OOF95625.1"/>
    </source>
</evidence>
<evidence type="ECO:0000256" key="1">
    <source>
        <dbReference type="SAM" id="MobiDB-lite"/>
    </source>
</evidence>
<feature type="compositionally biased region" description="Basic and acidic residues" evidence="1">
    <location>
        <begin position="52"/>
        <end position="63"/>
    </location>
</feature>
<organism evidence="2 3">
    <name type="scientific">Aspergillus carbonarius (strain ITEM 5010)</name>
    <dbReference type="NCBI Taxonomy" id="602072"/>
    <lineage>
        <taxon>Eukaryota</taxon>
        <taxon>Fungi</taxon>
        <taxon>Dikarya</taxon>
        <taxon>Ascomycota</taxon>
        <taxon>Pezizomycotina</taxon>
        <taxon>Eurotiomycetes</taxon>
        <taxon>Eurotiomycetidae</taxon>
        <taxon>Eurotiales</taxon>
        <taxon>Aspergillaceae</taxon>
        <taxon>Aspergillus</taxon>
        <taxon>Aspergillus subgen. Circumdati</taxon>
    </lineage>
</organism>
<sequence>MGCSMDQGLQIPVTATVTVTILRCLSTRRTISVKRKQDQSGRKWKVSRNTSSHREPSNHNEQL</sequence>
<protein>
    <submittedName>
        <fullName evidence="2">Uncharacterized protein</fullName>
    </submittedName>
</protein>
<accession>A0A1R3RMB7</accession>
<keyword evidence="3" id="KW-1185">Reference proteome</keyword>